<proteinExistence type="predicted"/>
<dbReference type="InterPro" id="IPR032865">
    <property type="entry name" value="Prok-E2_A"/>
</dbReference>
<evidence type="ECO:0000313" key="3">
    <source>
        <dbReference type="Proteomes" id="UP000194137"/>
    </source>
</evidence>
<dbReference type="Proteomes" id="UP000194137">
    <property type="component" value="Chromosome"/>
</dbReference>
<gene>
    <name evidence="2" type="ORF">CAK95_19365</name>
</gene>
<dbReference type="EMBL" id="CP021112">
    <property type="protein sequence ID" value="ARQ01015.1"/>
    <property type="molecule type" value="Genomic_DNA"/>
</dbReference>
<dbReference type="Pfam" id="PF14457">
    <property type="entry name" value="Prok-E2_A"/>
    <property type="match status" value="1"/>
</dbReference>
<reference evidence="2 3" key="1">
    <citation type="submission" date="2017-05" db="EMBL/GenBank/DDBJ databases">
        <title>Full genome sequence of Pseudorhodoplanes sinuspersici.</title>
        <authorList>
            <person name="Dastgheib S.M.M."/>
            <person name="Shavandi M."/>
            <person name="Tirandaz H."/>
        </authorList>
    </citation>
    <scope>NUCLEOTIDE SEQUENCE [LARGE SCALE GENOMIC DNA]</scope>
    <source>
        <strain evidence="2 3">RIPI110</strain>
    </source>
</reference>
<dbReference type="KEGG" id="psin:CAK95_19365"/>
<dbReference type="SUPFAM" id="SSF69572">
    <property type="entry name" value="Activating enzymes of the ubiquitin-like proteins"/>
    <property type="match status" value="1"/>
</dbReference>
<dbReference type="Gene3D" id="3.40.50.720">
    <property type="entry name" value="NAD(P)-binding Rossmann-like Domain"/>
    <property type="match status" value="1"/>
</dbReference>
<organism evidence="2 3">
    <name type="scientific">Pseudorhodoplanes sinuspersici</name>
    <dbReference type="NCBI Taxonomy" id="1235591"/>
    <lineage>
        <taxon>Bacteria</taxon>
        <taxon>Pseudomonadati</taxon>
        <taxon>Pseudomonadota</taxon>
        <taxon>Alphaproteobacteria</taxon>
        <taxon>Hyphomicrobiales</taxon>
        <taxon>Pseudorhodoplanes</taxon>
    </lineage>
</organism>
<dbReference type="GO" id="GO:0008641">
    <property type="term" value="F:ubiquitin-like modifier activating enzyme activity"/>
    <property type="evidence" value="ECO:0007669"/>
    <property type="project" value="InterPro"/>
</dbReference>
<dbReference type="STRING" id="1235591.CAK95_19365"/>
<dbReference type="OrthoDB" id="7516877at2"/>
<accession>A0A1W6ZW75</accession>
<dbReference type="Gene3D" id="3.40.140.10">
    <property type="entry name" value="Cytidine Deaminase, domain 2"/>
    <property type="match status" value="1"/>
</dbReference>
<dbReference type="InterPro" id="IPR028090">
    <property type="entry name" value="JAB_dom_prok"/>
</dbReference>
<keyword evidence="3" id="KW-1185">Reference proteome</keyword>
<dbReference type="Pfam" id="PF14464">
    <property type="entry name" value="Prok-JAB"/>
    <property type="match status" value="1"/>
</dbReference>
<evidence type="ECO:0000259" key="1">
    <source>
        <dbReference type="Pfam" id="PF14464"/>
    </source>
</evidence>
<feature type="domain" description="JAB" evidence="1">
    <location>
        <begin position="634"/>
        <end position="748"/>
    </location>
</feature>
<dbReference type="InterPro" id="IPR035985">
    <property type="entry name" value="Ubiquitin-activating_enz"/>
</dbReference>
<name>A0A1W6ZW75_9HYPH</name>
<sequence>MEPGMAGNDFRGHAERFLAAALRHPECRGGRLVSVDAGGSRIELDLNVEMPLQFKVDGASPNGVRVVETVNVRLWPSYPWSSPSFSLRMDFPRDLPHVQPGPVTEPPRPCLIDGNQREYFFQFGLVELGIFNLVHQLILWLQRAAEGTLIHHGRGWEPTLRRDLNDVIALNAEACRAVVDRNGEYRVFKSTFFRSGGDGSLVDKQGTTWLDVSQTQAALKRDDKKLFGRNTRDGYWFGDTVSCLVWPDKKPSGDEFVAAAYMPETVDTLARLKERANELGCGRGLDVFLENLDRCWQGYVLEAPVPIGIILCARRPEHLVGSVSNIELLPYLVDIKAMKGRAALFAAGDAEPVVPAMQIDATNPTLLRDVSGAPELAPVSMLGCGSVGSKMAMHLARSGVTISAVSDNGMLRPHNMARHALARASFAGSKAKELASELGLLGQSPAVHDGDLVADLPKNEQRKMFLPKDARYAVNTTASLAVREALSTIGSKQAKARFAEAALFGRGDGGFLLFEGAARNPTLCDLTDELNATVTDDRVRKLLFDPEFGLTEIQIGQGCGSLTMPMTDMRLSAMTAALTEELVGLMQADEDPGCIVVGTRAEGSSNTTWTHERVAPFEVVTIEGPQGWTVRASSRVMTKIAEEVARYPTVETGGVLIGTCSARLRTIIVVDLIEAPPDSERSATRFVLGTAGLKAAIKVRHRASGGTLFDVGTWHSHLADQGPSALDRATARQLAAERPPPSVLLIQAPTRLYALMHDGAIK</sequence>
<evidence type="ECO:0000313" key="2">
    <source>
        <dbReference type="EMBL" id="ARQ01015.1"/>
    </source>
</evidence>
<dbReference type="AlphaFoldDB" id="A0A1W6ZW75"/>
<protein>
    <recommendedName>
        <fullName evidence="1">JAB domain-containing protein</fullName>
    </recommendedName>
</protein>